<dbReference type="InterPro" id="IPR002364">
    <property type="entry name" value="Quin_OxRdtase/zeta-crystal_CS"/>
</dbReference>
<dbReference type="InterPro" id="IPR013149">
    <property type="entry name" value="ADH-like_C"/>
</dbReference>
<evidence type="ECO:0000256" key="1">
    <source>
        <dbReference type="ARBA" id="ARBA00022857"/>
    </source>
</evidence>
<dbReference type="Proteomes" id="UP000622552">
    <property type="component" value="Unassembled WGS sequence"/>
</dbReference>
<sequence length="314" mass="32124">MKAIVLDTDNQYRLTELDEPTPGPGQVAIRVGHVGVQWGDALIRDGRFPVPRPFVAGFDVSGRIHAVGEGVDPGRIGERVAALATGGGYAETVLVPTVLALPSGGLSSAEAAGFGWGATTAYDLIHTVSRLAAGESVLIHAAAGGVGTAAAQFARLAGAGRIVGVVGSPSKVDYALRFGYDEVVPSSGFRDLLAGERFDVVLDSVGGRTSRASLDLLAGGGRLVAFGTAGGEEFSVPATELTMANQAVLGYSSFTLSHTDPGRLADSARRALALVVDGRVRLDITAEYELADVAAAVAAMADRATVGRTVVRVA</sequence>
<evidence type="ECO:0000259" key="3">
    <source>
        <dbReference type="SMART" id="SM00829"/>
    </source>
</evidence>
<dbReference type="GO" id="GO:0035925">
    <property type="term" value="F:mRNA 3'-UTR AU-rich region binding"/>
    <property type="evidence" value="ECO:0007669"/>
    <property type="project" value="TreeGrafter"/>
</dbReference>
<dbReference type="GO" id="GO:0003960">
    <property type="term" value="F:quinone reductase (NADPH) activity"/>
    <property type="evidence" value="ECO:0007669"/>
    <property type="project" value="UniProtKB-EC"/>
</dbReference>
<evidence type="ECO:0000313" key="4">
    <source>
        <dbReference type="EMBL" id="MBG6141387.1"/>
    </source>
</evidence>
<dbReference type="EC" id="1.6.5.5" evidence="4"/>
<accession>A0A8J7KU23</accession>
<dbReference type="SUPFAM" id="SSF50129">
    <property type="entry name" value="GroES-like"/>
    <property type="match status" value="1"/>
</dbReference>
<gene>
    <name evidence="4" type="ORF">IW245_007581</name>
</gene>
<dbReference type="InterPro" id="IPR013154">
    <property type="entry name" value="ADH-like_N"/>
</dbReference>
<keyword evidence="5" id="KW-1185">Reference proteome</keyword>
<dbReference type="SMART" id="SM00829">
    <property type="entry name" value="PKS_ER"/>
    <property type="match status" value="1"/>
</dbReference>
<dbReference type="RefSeq" id="WP_197007811.1">
    <property type="nucleotide sequence ID" value="NZ_BONS01000013.1"/>
</dbReference>
<dbReference type="Pfam" id="PF00107">
    <property type="entry name" value="ADH_zinc_N"/>
    <property type="match status" value="1"/>
</dbReference>
<keyword evidence="1" id="KW-0521">NADP</keyword>
<dbReference type="GO" id="GO:0008270">
    <property type="term" value="F:zinc ion binding"/>
    <property type="evidence" value="ECO:0007669"/>
    <property type="project" value="InterPro"/>
</dbReference>
<evidence type="ECO:0000313" key="5">
    <source>
        <dbReference type="Proteomes" id="UP000622552"/>
    </source>
</evidence>
<dbReference type="PANTHER" id="PTHR48106">
    <property type="entry name" value="QUINONE OXIDOREDUCTASE PIG3-RELATED"/>
    <property type="match status" value="1"/>
</dbReference>
<protein>
    <submittedName>
        <fullName evidence="4">NADPH2:quinone reductase</fullName>
        <ecNumber evidence="4">1.6.5.5</ecNumber>
    </submittedName>
</protein>
<dbReference type="InterPro" id="IPR020843">
    <property type="entry name" value="ER"/>
</dbReference>
<comment type="caution">
    <text evidence="4">The sequence shown here is derived from an EMBL/GenBank/DDBJ whole genome shotgun (WGS) entry which is preliminary data.</text>
</comment>
<dbReference type="EMBL" id="JADOUF010000001">
    <property type="protein sequence ID" value="MBG6141387.1"/>
    <property type="molecule type" value="Genomic_DNA"/>
</dbReference>
<dbReference type="SUPFAM" id="SSF51735">
    <property type="entry name" value="NAD(P)-binding Rossmann-fold domains"/>
    <property type="match status" value="1"/>
</dbReference>
<dbReference type="InterPro" id="IPR011032">
    <property type="entry name" value="GroES-like_sf"/>
</dbReference>
<name>A0A8J7KU23_9ACTN</name>
<dbReference type="GO" id="GO:0070402">
    <property type="term" value="F:NADPH binding"/>
    <property type="evidence" value="ECO:0007669"/>
    <property type="project" value="TreeGrafter"/>
</dbReference>
<dbReference type="PROSITE" id="PS01162">
    <property type="entry name" value="QOR_ZETA_CRYSTAL"/>
    <property type="match status" value="1"/>
</dbReference>
<feature type="domain" description="Enoyl reductase (ER)" evidence="3">
    <location>
        <begin position="7"/>
        <end position="311"/>
    </location>
</feature>
<proteinExistence type="predicted"/>
<reference evidence="4" key="1">
    <citation type="submission" date="2020-11" db="EMBL/GenBank/DDBJ databases">
        <title>Sequencing the genomes of 1000 actinobacteria strains.</title>
        <authorList>
            <person name="Klenk H.-P."/>
        </authorList>
    </citation>
    <scope>NUCLEOTIDE SEQUENCE</scope>
    <source>
        <strain evidence="4">DSM 45356</strain>
    </source>
</reference>
<dbReference type="InterPro" id="IPR036291">
    <property type="entry name" value="NAD(P)-bd_dom_sf"/>
</dbReference>
<dbReference type="Gene3D" id="3.40.50.720">
    <property type="entry name" value="NAD(P)-binding Rossmann-like Domain"/>
    <property type="match status" value="1"/>
</dbReference>
<evidence type="ECO:0000256" key="2">
    <source>
        <dbReference type="ARBA" id="ARBA00023002"/>
    </source>
</evidence>
<dbReference type="Gene3D" id="3.90.180.10">
    <property type="entry name" value="Medium-chain alcohol dehydrogenases, catalytic domain"/>
    <property type="match status" value="1"/>
</dbReference>
<organism evidence="4 5">
    <name type="scientific">Longispora fulva</name>
    <dbReference type="NCBI Taxonomy" id="619741"/>
    <lineage>
        <taxon>Bacteria</taxon>
        <taxon>Bacillati</taxon>
        <taxon>Actinomycetota</taxon>
        <taxon>Actinomycetes</taxon>
        <taxon>Micromonosporales</taxon>
        <taxon>Micromonosporaceae</taxon>
        <taxon>Longispora</taxon>
    </lineage>
</organism>
<dbReference type="Pfam" id="PF08240">
    <property type="entry name" value="ADH_N"/>
    <property type="match status" value="1"/>
</dbReference>
<keyword evidence="2 4" id="KW-0560">Oxidoreductase</keyword>
<dbReference type="PANTHER" id="PTHR48106:SF13">
    <property type="entry name" value="QUINONE OXIDOREDUCTASE-RELATED"/>
    <property type="match status" value="1"/>
</dbReference>
<dbReference type="GO" id="GO:0005829">
    <property type="term" value="C:cytosol"/>
    <property type="evidence" value="ECO:0007669"/>
    <property type="project" value="TreeGrafter"/>
</dbReference>
<dbReference type="AlphaFoldDB" id="A0A8J7KU23"/>